<comment type="caution">
    <text evidence="1">The sequence shown here is derived from an EMBL/GenBank/DDBJ whole genome shotgun (WGS) entry which is preliminary data.</text>
</comment>
<evidence type="ECO:0000313" key="1">
    <source>
        <dbReference type="EMBL" id="EHM54877.1"/>
    </source>
</evidence>
<proteinExistence type="predicted"/>
<dbReference type="Proteomes" id="UP000004750">
    <property type="component" value="Unassembled WGS sequence"/>
</dbReference>
<dbReference type="HOGENOM" id="CLU_3096954_0_0_6"/>
<reference evidence="1 2" key="1">
    <citation type="submission" date="2011-08" db="EMBL/GenBank/DDBJ databases">
        <authorList>
            <person name="Weinstock G."/>
            <person name="Sodergren E."/>
            <person name="Clifton S."/>
            <person name="Fulton L."/>
            <person name="Fulton B."/>
            <person name="Courtney L."/>
            <person name="Fronick C."/>
            <person name="Harrison M."/>
            <person name="Strong C."/>
            <person name="Farmer C."/>
            <person name="Delahaunty K."/>
            <person name="Markovic C."/>
            <person name="Hall O."/>
            <person name="Minx P."/>
            <person name="Tomlinson C."/>
            <person name="Mitreva M."/>
            <person name="Hou S."/>
            <person name="Chen J."/>
            <person name="Wollam A."/>
            <person name="Pepin K.H."/>
            <person name="Johnson M."/>
            <person name="Bhonagiri V."/>
            <person name="Zhang X."/>
            <person name="Suruliraj S."/>
            <person name="Warren W."/>
            <person name="Chinwalla A."/>
            <person name="Mardis E.R."/>
            <person name="Wilson R.K."/>
        </authorList>
    </citation>
    <scope>NUCLEOTIDE SEQUENCE [LARGE SCALE GENOMIC DNA]</scope>
    <source>
        <strain evidence="1 2">F0432</strain>
    </source>
</reference>
<name>G9ZEB8_9GAMM</name>
<evidence type="ECO:0000313" key="2">
    <source>
        <dbReference type="Proteomes" id="UP000004750"/>
    </source>
</evidence>
<dbReference type="EMBL" id="AGCM01000055">
    <property type="protein sequence ID" value="EHM54877.1"/>
    <property type="molecule type" value="Genomic_DNA"/>
</dbReference>
<gene>
    <name evidence="1" type="ORF">HMPREF9080_01107</name>
</gene>
<accession>G9ZEB8</accession>
<dbReference type="STRING" id="797473.HMPREF9080_01107"/>
<organism evidence="1 2">
    <name type="scientific">Cardiobacterium valvarum F0432</name>
    <dbReference type="NCBI Taxonomy" id="797473"/>
    <lineage>
        <taxon>Bacteria</taxon>
        <taxon>Pseudomonadati</taxon>
        <taxon>Pseudomonadota</taxon>
        <taxon>Gammaproteobacteria</taxon>
        <taxon>Cardiobacteriales</taxon>
        <taxon>Cardiobacteriaceae</taxon>
        <taxon>Cardiobacterium</taxon>
    </lineage>
</organism>
<dbReference type="AlphaFoldDB" id="G9ZEB8"/>
<protein>
    <submittedName>
        <fullName evidence="1">Uncharacterized protein</fullName>
    </submittedName>
</protein>
<sequence length="51" mass="5805">MAYAWGKRDIATVRELEACLNALEVTYGNIAMDKWQSFVETFGSEKSKVVF</sequence>